<reference evidence="3" key="3">
    <citation type="submission" date="2025-08" db="UniProtKB">
        <authorList>
            <consortium name="RefSeq"/>
        </authorList>
    </citation>
    <scope>IDENTIFICATION</scope>
    <source>
        <strain evidence="3">NI907</strain>
    </source>
</reference>
<dbReference type="KEGG" id="pgri:PgNI_05868"/>
<protein>
    <recommendedName>
        <fullName evidence="1">Heterokaryon incompatibility domain-containing protein</fullName>
    </recommendedName>
</protein>
<accession>A0A6P8B436</accession>
<reference evidence="3" key="2">
    <citation type="submission" date="2019-10" db="EMBL/GenBank/DDBJ databases">
        <authorList>
            <consortium name="NCBI Genome Project"/>
        </authorList>
    </citation>
    <scope>NUCLEOTIDE SEQUENCE</scope>
    <source>
        <strain evidence="3">NI907</strain>
    </source>
</reference>
<sequence length="637" mass="71280">MASNYFYKPLPLSSPGSATRPFRLLRLLPATEAATPLQGELEHVDLSDAPRYEALSYVWGDPVFNHELHIIENSNDDVVHITKNLSQALRRLRLPDEPRTLWVDAICINQDDMEERGRQVAMMQAIFGSCECCLAWLGPFSHKDDKPRRFEIAEEEYMTEAIELFERIAVHDIALLGSKKETAETIASLHRGRPTHPDPTKDHYLLSGRETMMLSSLFRRAKLWERAWCVQELSGAPRLVLVAGDARLDWDRVGSFLSAGQYSDAFHGSFGHGYVMPIIGQIFSSPKRIQEQRQILQDAKAGKVDDGIANASTLMDVLARFRHLESTDPRDMIFGLLGLVDPSMRVPVDYTKPTVEVFVQTTAAIINSRGDLDAICQNPWFSTSQDTRPEGLPSWAVDFASQGTGDLIFAQRGIFAVGRPQCQTPCQVVGGVALKCRGRSFGGAVSAPGVDASLERFPAHMGPEQVLSEARRLGYLEEPDKVYPPTGERAMQALWRTLVMDCIAYPVRRLTAEQAQEETKSLDEIFDEVSALPEDTAWGDKEKFYRKLQSYMMFRRNRETWYFFTTDGGRFALGGKEVREGDVLAVLDGAKVPMVLRPTGDKMGGVECFRFVSPAYVHGSMDGEEVDGSEMKNLLLV</sequence>
<reference evidence="2 3" key="1">
    <citation type="journal article" date="2019" name="Mol. Biol. Evol.">
        <title>Blast fungal genomes show frequent chromosomal changes, gene gains and losses, and effector gene turnover.</title>
        <authorList>
            <person name="Gomez Luciano L.B."/>
            <person name="Jason Tsai I."/>
            <person name="Chuma I."/>
            <person name="Tosa Y."/>
            <person name="Chen Y.H."/>
            <person name="Li J.Y."/>
            <person name="Li M.Y."/>
            <person name="Jade Lu M.Y."/>
            <person name="Nakayashiki H."/>
            <person name="Li W.H."/>
        </authorList>
    </citation>
    <scope>NUCLEOTIDE SEQUENCE [LARGE SCALE GENOMIC DNA]</scope>
    <source>
        <strain evidence="2 3">NI907</strain>
    </source>
</reference>
<evidence type="ECO:0000313" key="2">
    <source>
        <dbReference type="Proteomes" id="UP000515153"/>
    </source>
</evidence>
<feature type="domain" description="Heterokaryon incompatibility" evidence="1">
    <location>
        <begin position="52"/>
        <end position="232"/>
    </location>
</feature>
<dbReference type="Pfam" id="PF26639">
    <property type="entry name" value="Het-6_barrel"/>
    <property type="match status" value="1"/>
</dbReference>
<organism evidence="2 3">
    <name type="scientific">Pyricularia grisea</name>
    <name type="common">Crabgrass-specific blast fungus</name>
    <name type="synonym">Magnaporthe grisea</name>
    <dbReference type="NCBI Taxonomy" id="148305"/>
    <lineage>
        <taxon>Eukaryota</taxon>
        <taxon>Fungi</taxon>
        <taxon>Dikarya</taxon>
        <taxon>Ascomycota</taxon>
        <taxon>Pezizomycotina</taxon>
        <taxon>Sordariomycetes</taxon>
        <taxon>Sordariomycetidae</taxon>
        <taxon>Magnaporthales</taxon>
        <taxon>Pyriculariaceae</taxon>
        <taxon>Pyricularia</taxon>
    </lineage>
</organism>
<proteinExistence type="predicted"/>
<name>A0A6P8B436_PYRGI</name>
<dbReference type="Pfam" id="PF06985">
    <property type="entry name" value="HET"/>
    <property type="match status" value="1"/>
</dbReference>
<dbReference type="InterPro" id="IPR052895">
    <property type="entry name" value="HetReg/Transcr_Mod"/>
</dbReference>
<dbReference type="RefSeq" id="XP_030981789.1">
    <property type="nucleotide sequence ID" value="XM_031125898.1"/>
</dbReference>
<evidence type="ECO:0000313" key="3">
    <source>
        <dbReference type="RefSeq" id="XP_030981789.1"/>
    </source>
</evidence>
<dbReference type="PANTHER" id="PTHR24148">
    <property type="entry name" value="ANKYRIN REPEAT DOMAIN-CONTAINING PROTEIN 39 HOMOLOG-RELATED"/>
    <property type="match status" value="1"/>
</dbReference>
<dbReference type="InterPro" id="IPR010730">
    <property type="entry name" value="HET"/>
</dbReference>
<dbReference type="GeneID" id="41960807"/>
<dbReference type="Proteomes" id="UP000515153">
    <property type="component" value="Chromosome I"/>
</dbReference>
<gene>
    <name evidence="3" type="ORF">PgNI_05868</name>
</gene>
<dbReference type="PANTHER" id="PTHR24148:SF64">
    <property type="entry name" value="HETEROKARYON INCOMPATIBILITY DOMAIN-CONTAINING PROTEIN"/>
    <property type="match status" value="1"/>
</dbReference>
<evidence type="ECO:0000259" key="1">
    <source>
        <dbReference type="Pfam" id="PF06985"/>
    </source>
</evidence>
<dbReference type="AlphaFoldDB" id="A0A6P8B436"/>
<keyword evidence="2" id="KW-1185">Reference proteome</keyword>